<dbReference type="PROSITE" id="PS51186">
    <property type="entry name" value="GNAT"/>
    <property type="match status" value="1"/>
</dbReference>
<dbReference type="InterPro" id="IPR000182">
    <property type="entry name" value="GNAT_dom"/>
</dbReference>
<dbReference type="Pfam" id="PF13302">
    <property type="entry name" value="Acetyltransf_3"/>
    <property type="match status" value="1"/>
</dbReference>
<dbReference type="PANTHER" id="PTHR43328">
    <property type="entry name" value="ACETYLTRANSFERASE-RELATED"/>
    <property type="match status" value="1"/>
</dbReference>
<comment type="caution">
    <text evidence="2">The sequence shown here is derived from an EMBL/GenBank/DDBJ whole genome shotgun (WGS) entry which is preliminary data.</text>
</comment>
<name>A0A532UNT7_UNCT6</name>
<evidence type="ECO:0000313" key="2">
    <source>
        <dbReference type="EMBL" id="TKJ36604.1"/>
    </source>
</evidence>
<dbReference type="AlphaFoldDB" id="A0A532UNT7"/>
<organism evidence="2 3">
    <name type="scientific">candidate division TA06 bacterium B3_TA06</name>
    <dbReference type="NCBI Taxonomy" id="2012487"/>
    <lineage>
        <taxon>Bacteria</taxon>
        <taxon>Bacteria division TA06</taxon>
    </lineage>
</organism>
<dbReference type="PANTHER" id="PTHR43328:SF1">
    <property type="entry name" value="N-ACETYLTRANSFERASE DOMAIN-CONTAINING PROTEIN"/>
    <property type="match status" value="1"/>
</dbReference>
<evidence type="ECO:0000313" key="3">
    <source>
        <dbReference type="Proteomes" id="UP000317778"/>
    </source>
</evidence>
<sequence length="183" mass="21080">MKELLLTEAREEDLGFLLGMWNAPSVMRYAGYPEGRCWSETDIQAWWDAYLAERRRSGEDETQLILRTGDGTAIGESHYGPVSEGFEVGDWRKPEGVRCFMTDIKLLPQYWGRGIGTQGMRMIVEFIFANTRCKLLVVPPHMDNPPAFRVYEKAGFLLTGIEAWEGHEMMELTRDRFKELYSG</sequence>
<dbReference type="InterPro" id="IPR016181">
    <property type="entry name" value="Acyl_CoA_acyltransferase"/>
</dbReference>
<dbReference type="EMBL" id="NJBO01000039">
    <property type="protein sequence ID" value="TKJ36604.1"/>
    <property type="molecule type" value="Genomic_DNA"/>
</dbReference>
<feature type="domain" description="N-acetyltransferase" evidence="1">
    <location>
        <begin position="33"/>
        <end position="175"/>
    </location>
</feature>
<dbReference type="GO" id="GO:0016747">
    <property type="term" value="F:acyltransferase activity, transferring groups other than amino-acyl groups"/>
    <property type="evidence" value="ECO:0007669"/>
    <property type="project" value="InterPro"/>
</dbReference>
<gene>
    <name evidence="2" type="ORF">CEE36_11430</name>
</gene>
<dbReference type="SUPFAM" id="SSF55729">
    <property type="entry name" value="Acyl-CoA N-acyltransferases (Nat)"/>
    <property type="match status" value="1"/>
</dbReference>
<protein>
    <recommendedName>
        <fullName evidence="1">N-acetyltransferase domain-containing protein</fullName>
    </recommendedName>
</protein>
<dbReference type="Gene3D" id="3.40.630.30">
    <property type="match status" value="1"/>
</dbReference>
<accession>A0A532UNT7</accession>
<evidence type="ECO:0000259" key="1">
    <source>
        <dbReference type="PROSITE" id="PS51186"/>
    </source>
</evidence>
<reference evidence="2 3" key="1">
    <citation type="submission" date="2017-06" db="EMBL/GenBank/DDBJ databases">
        <title>Novel microbial phyla capable of carbon fixation and sulfur reduction in deep-sea sediments.</title>
        <authorList>
            <person name="Huang J."/>
            <person name="Baker B."/>
            <person name="Wang Y."/>
        </authorList>
    </citation>
    <scope>NUCLEOTIDE SEQUENCE [LARGE SCALE GENOMIC DNA]</scope>
    <source>
        <strain evidence="2">B3_TA06</strain>
    </source>
</reference>
<dbReference type="Proteomes" id="UP000317778">
    <property type="component" value="Unassembled WGS sequence"/>
</dbReference>
<proteinExistence type="predicted"/>